<reference evidence="2" key="1">
    <citation type="submission" date="2021-03" db="EMBL/GenBank/DDBJ databases">
        <authorList>
            <person name="Tagirdzhanova G."/>
        </authorList>
    </citation>
    <scope>NUCLEOTIDE SEQUENCE</scope>
</reference>
<evidence type="ECO:0000259" key="1">
    <source>
        <dbReference type="PROSITE" id="PS50181"/>
    </source>
</evidence>
<gene>
    <name evidence="2" type="ORF">ALECFALPRED_001416</name>
</gene>
<sequence>MPASLKEVPPELFKIILSHIPPVDYLKVKLVSKNFSNWASTEFKWTDMTKGEVVQGQTSLEASLPRARRLKHFICTHCGLVKPTNKFSDNQAVKTNYKRICISCGISNKIYTKRQLPKINGEEHIPCWHCLKAVPKYDNWEEILESGKADLKKLLGGSKTEGRLQRYITTDGRVLEWVYELPVLGFCKPCLELMMRHKEAASRLRR</sequence>
<name>A0A8H3FCC0_9LECA</name>
<dbReference type="Pfam" id="PF00646">
    <property type="entry name" value="F-box"/>
    <property type="match status" value="1"/>
</dbReference>
<dbReference type="InterPro" id="IPR001810">
    <property type="entry name" value="F-box_dom"/>
</dbReference>
<proteinExistence type="predicted"/>
<dbReference type="AlphaFoldDB" id="A0A8H3FCC0"/>
<dbReference type="SUPFAM" id="SSF81383">
    <property type="entry name" value="F-box domain"/>
    <property type="match status" value="1"/>
</dbReference>
<organism evidence="2 3">
    <name type="scientific">Alectoria fallacina</name>
    <dbReference type="NCBI Taxonomy" id="1903189"/>
    <lineage>
        <taxon>Eukaryota</taxon>
        <taxon>Fungi</taxon>
        <taxon>Dikarya</taxon>
        <taxon>Ascomycota</taxon>
        <taxon>Pezizomycotina</taxon>
        <taxon>Lecanoromycetes</taxon>
        <taxon>OSLEUM clade</taxon>
        <taxon>Lecanoromycetidae</taxon>
        <taxon>Lecanorales</taxon>
        <taxon>Lecanorineae</taxon>
        <taxon>Parmeliaceae</taxon>
        <taxon>Alectoria</taxon>
    </lineage>
</organism>
<dbReference type="PROSITE" id="PS50181">
    <property type="entry name" value="FBOX"/>
    <property type="match status" value="1"/>
</dbReference>
<keyword evidence="3" id="KW-1185">Reference proteome</keyword>
<protein>
    <recommendedName>
        <fullName evidence="1">F-box domain-containing protein</fullName>
    </recommendedName>
</protein>
<dbReference type="InterPro" id="IPR036047">
    <property type="entry name" value="F-box-like_dom_sf"/>
</dbReference>
<dbReference type="OrthoDB" id="5380219at2759"/>
<dbReference type="EMBL" id="CAJPDR010000132">
    <property type="protein sequence ID" value="CAF9920057.1"/>
    <property type="molecule type" value="Genomic_DNA"/>
</dbReference>
<comment type="caution">
    <text evidence="2">The sequence shown here is derived from an EMBL/GenBank/DDBJ whole genome shotgun (WGS) entry which is preliminary data.</text>
</comment>
<evidence type="ECO:0000313" key="3">
    <source>
        <dbReference type="Proteomes" id="UP000664203"/>
    </source>
</evidence>
<dbReference type="Proteomes" id="UP000664203">
    <property type="component" value="Unassembled WGS sequence"/>
</dbReference>
<evidence type="ECO:0000313" key="2">
    <source>
        <dbReference type="EMBL" id="CAF9920057.1"/>
    </source>
</evidence>
<feature type="domain" description="F-box" evidence="1">
    <location>
        <begin position="2"/>
        <end position="48"/>
    </location>
</feature>
<accession>A0A8H3FCC0</accession>